<evidence type="ECO:0008006" key="3">
    <source>
        <dbReference type="Google" id="ProtNLM"/>
    </source>
</evidence>
<organism evidence="1 2">
    <name type="scientific">Bartonella bacilliformis Ver097</name>
    <dbReference type="NCBI Taxonomy" id="1293911"/>
    <lineage>
        <taxon>Bacteria</taxon>
        <taxon>Pseudomonadati</taxon>
        <taxon>Pseudomonadota</taxon>
        <taxon>Alphaproteobacteria</taxon>
        <taxon>Hyphomicrobiales</taxon>
        <taxon>Bartonellaceae</taxon>
        <taxon>Bartonella</taxon>
    </lineage>
</organism>
<proteinExistence type="predicted"/>
<comment type="caution">
    <text evidence="1">The sequence shown here is derived from an EMBL/GenBank/DDBJ whole genome shotgun (WGS) entry which is preliminary data.</text>
</comment>
<dbReference type="EMBL" id="ASIV01000008">
    <property type="protein sequence ID" value="KEG18317.1"/>
    <property type="molecule type" value="Genomic_DNA"/>
</dbReference>
<evidence type="ECO:0000313" key="2">
    <source>
        <dbReference type="Proteomes" id="UP000031740"/>
    </source>
</evidence>
<dbReference type="STRING" id="1293911.H710_01166"/>
<dbReference type="HOGENOM" id="CLU_011142_1_0_5"/>
<dbReference type="Proteomes" id="UP000031740">
    <property type="component" value="Unassembled WGS sequence"/>
</dbReference>
<evidence type="ECO:0000313" key="1">
    <source>
        <dbReference type="EMBL" id="KEG18317.1"/>
    </source>
</evidence>
<reference evidence="1 2" key="1">
    <citation type="submission" date="2013-04" db="EMBL/GenBank/DDBJ databases">
        <title>The Genome Sequence of Bartonella bacilliformis Ver097.</title>
        <authorList>
            <consortium name="The Broad Institute Genomics Platform"/>
            <consortium name="The Broad Institute Genome Sequencing Center for Infectious Disease"/>
            <person name="Feldgarden M."/>
            <person name="Kirby J."/>
            <person name="Birtles R."/>
            <person name="Dasch G."/>
            <person name="Hendrix L."/>
            <person name="Koehler J."/>
            <person name="Walker B."/>
            <person name="Young S.K."/>
            <person name="Zeng Q."/>
            <person name="Gargeya S."/>
            <person name="Fitzgerald M."/>
            <person name="Haas B."/>
            <person name="Abouelleil A."/>
            <person name="Allen A.W."/>
            <person name="Alvarado L."/>
            <person name="Arachchi H.M."/>
            <person name="Berlin A.M."/>
            <person name="Chapman S.B."/>
            <person name="Gainer-Dewar J."/>
            <person name="Goldberg J."/>
            <person name="Griggs A."/>
            <person name="Gujja S."/>
            <person name="Hansen M."/>
            <person name="Howarth C."/>
            <person name="Imamovic A."/>
            <person name="Ireland A."/>
            <person name="Larimer J."/>
            <person name="McCowan C."/>
            <person name="Murphy C."/>
            <person name="Pearson M."/>
            <person name="Poon T.W."/>
            <person name="Priest M."/>
            <person name="Roberts A."/>
            <person name="Saif S."/>
            <person name="Shea T."/>
            <person name="Sisk P."/>
            <person name="Sykes S."/>
            <person name="Wortman J."/>
            <person name="Nusbaum C."/>
            <person name="Birren B."/>
        </authorList>
    </citation>
    <scope>NUCLEOTIDE SEQUENCE [LARGE SCALE GENOMIC DNA]</scope>
    <source>
        <strain evidence="1 2">Ver097</strain>
    </source>
</reference>
<name>A0A072QZD6_BARBA</name>
<dbReference type="PATRIC" id="fig|1293911.3.peg.1206"/>
<dbReference type="RefSeq" id="WP_041849856.1">
    <property type="nucleotide sequence ID" value="NZ_KL503807.1"/>
</dbReference>
<dbReference type="AlphaFoldDB" id="A0A072QZD6"/>
<gene>
    <name evidence="1" type="ORF">H710_01166</name>
</gene>
<sequence length="365" mass="40666">MEINLHFDGILDDVTYGAMGSMIKCEIGTMVSVLDVLQLSREQINTARIIIDITRDLLAEIQKSIVYPYEKGSADVAKMQEAIAKNVKKISHIIRASILKKSNILTNSGIKIRVPSSYNRSEGFSDIIEIGGPEFNFGVVNANGTIDISQGILTPIFEIGTTKNFSIAREIFDTAYQDFRKLEDALMKAKAHYIADPSLANETIYNNAQKAVDESTRDNGAWSQAKAQFKVITDSISMTDFVNIQGIASLSFEAKMILFNSFQKTVQYLIIAILIAEKKINFAIALIDTQPACVKLLIQTLNSDTQALIDTNCNIESVRLSILEIRKQLNLQGLPIANHNSQSIVTFFSWKIDPNKRQYTVLPFL</sequence>
<protein>
    <recommendedName>
        <fullName evidence="3">Flagellin N-terminal domain-containing protein</fullName>
    </recommendedName>
</protein>
<accession>A0A072QZD6</accession>